<proteinExistence type="predicted"/>
<gene>
    <name evidence="1" type="ORF">IAD36_07990</name>
</gene>
<reference evidence="1" key="2">
    <citation type="journal article" date="2021" name="PeerJ">
        <title>Extensive microbial diversity within the chicken gut microbiome revealed by metagenomics and culture.</title>
        <authorList>
            <person name="Gilroy R."/>
            <person name="Ravi A."/>
            <person name="Getino M."/>
            <person name="Pursley I."/>
            <person name="Horton D.L."/>
            <person name="Alikhan N.F."/>
            <person name="Baker D."/>
            <person name="Gharbi K."/>
            <person name="Hall N."/>
            <person name="Watson M."/>
            <person name="Adriaenssens E.M."/>
            <person name="Foster-Nyarko E."/>
            <person name="Jarju S."/>
            <person name="Secka A."/>
            <person name="Antonio M."/>
            <person name="Oren A."/>
            <person name="Chaudhuri R.R."/>
            <person name="La Ragione R."/>
            <person name="Hildebrand F."/>
            <person name="Pallen M.J."/>
        </authorList>
    </citation>
    <scope>NUCLEOTIDE SEQUENCE</scope>
    <source>
        <strain evidence="1">ChiGjej3B3-7149</strain>
    </source>
</reference>
<comment type="caution">
    <text evidence="1">The sequence shown here is derived from an EMBL/GenBank/DDBJ whole genome shotgun (WGS) entry which is preliminary data.</text>
</comment>
<dbReference type="AlphaFoldDB" id="A0A9D1DMH1"/>
<dbReference type="Proteomes" id="UP000824238">
    <property type="component" value="Unassembled WGS sequence"/>
</dbReference>
<evidence type="ECO:0000313" key="1">
    <source>
        <dbReference type="EMBL" id="HIR55515.1"/>
    </source>
</evidence>
<sequence length="184" mass="20006">MYKRSLKHPITALLIAILACGFAMVMNTQMMLGEKVQEIEDGFFTSTPGERSIYSRLSEKLDASNGLWTILESEDAAAAEELSVSRSALLTAYESRDIAAMYDANAELDKAFASAKAAAEAAELDESQASALSSYVTNYEGASKMIEQSSYNSSVLEFMRSVYNKFPASRLADFAGVEPAVSFE</sequence>
<dbReference type="PROSITE" id="PS51257">
    <property type="entry name" value="PROKAR_LIPOPROTEIN"/>
    <property type="match status" value="1"/>
</dbReference>
<protein>
    <submittedName>
        <fullName evidence="1">Uncharacterized protein</fullName>
    </submittedName>
</protein>
<accession>A0A9D1DMH1</accession>
<evidence type="ECO:0000313" key="2">
    <source>
        <dbReference type="Proteomes" id="UP000824238"/>
    </source>
</evidence>
<name>A0A9D1DMH1_9FIRM</name>
<organism evidence="1 2">
    <name type="scientific">Candidatus Scatomorpha intestinigallinarum</name>
    <dbReference type="NCBI Taxonomy" id="2840923"/>
    <lineage>
        <taxon>Bacteria</taxon>
        <taxon>Bacillati</taxon>
        <taxon>Bacillota</taxon>
        <taxon>Clostridia</taxon>
        <taxon>Eubacteriales</taxon>
        <taxon>Candidatus Scatomorpha</taxon>
    </lineage>
</organism>
<reference evidence="1" key="1">
    <citation type="submission" date="2020-10" db="EMBL/GenBank/DDBJ databases">
        <authorList>
            <person name="Gilroy R."/>
        </authorList>
    </citation>
    <scope>NUCLEOTIDE SEQUENCE</scope>
    <source>
        <strain evidence="1">ChiGjej3B3-7149</strain>
    </source>
</reference>
<dbReference type="EMBL" id="DVHH01000192">
    <property type="protein sequence ID" value="HIR55515.1"/>
    <property type="molecule type" value="Genomic_DNA"/>
</dbReference>